<comment type="caution">
    <text evidence="2">The sequence shown here is derived from an EMBL/GenBank/DDBJ whole genome shotgun (WGS) entry which is preliminary data.</text>
</comment>
<feature type="compositionally biased region" description="Basic and acidic residues" evidence="1">
    <location>
        <begin position="29"/>
        <end position="48"/>
    </location>
</feature>
<feature type="region of interest" description="Disordered" evidence="1">
    <location>
        <begin position="1"/>
        <end position="48"/>
    </location>
</feature>
<proteinExistence type="predicted"/>
<name>B1FYN9_PARG4</name>
<reference evidence="2 3" key="1">
    <citation type="submission" date="2008-03" db="EMBL/GenBank/DDBJ databases">
        <title>Sequencing of the draft genome and assembly of Burkholderia graminis C4D1M.</title>
        <authorList>
            <consortium name="US DOE Joint Genome Institute (JGI-PGF)"/>
            <person name="Copeland A."/>
            <person name="Lucas S."/>
            <person name="Lapidus A."/>
            <person name="Glavina del Rio T."/>
            <person name="Dalin E."/>
            <person name="Tice H."/>
            <person name="Bruce D."/>
            <person name="Goodwin L."/>
            <person name="Pitluck S."/>
            <person name="Larimer F."/>
            <person name="Land M.L."/>
            <person name="Hauser L."/>
            <person name="Tiedje J."/>
            <person name="Richardson P."/>
        </authorList>
    </citation>
    <scope>NUCLEOTIDE SEQUENCE [LARGE SCALE GENOMIC DNA]</scope>
    <source>
        <strain evidence="3">ATCC 700544 / DSM 17151 / LMG 18924 / NCIMB 13744 / C4D1M</strain>
    </source>
</reference>
<feature type="compositionally biased region" description="Low complexity" evidence="1">
    <location>
        <begin position="17"/>
        <end position="28"/>
    </location>
</feature>
<protein>
    <submittedName>
        <fullName evidence="2">Uncharacterized protein</fullName>
    </submittedName>
</protein>
<gene>
    <name evidence="2" type="ORF">BgramDRAFT_2258</name>
</gene>
<dbReference type="AlphaFoldDB" id="B1FYN9"/>
<sequence length="48" mass="5212">MQADLRANVRGNLQRQALAGGAHGAPAARDWRKAHNDESDSRTPDDDV</sequence>
<keyword evidence="3" id="KW-1185">Reference proteome</keyword>
<dbReference type="Proteomes" id="UP000005045">
    <property type="component" value="Unassembled WGS sequence"/>
</dbReference>
<organism evidence="2 3">
    <name type="scientific">Paraburkholderia graminis (strain ATCC 700544 / DSM 17151 / LMG 18924 / NCIMB 13744 / C4D1M)</name>
    <dbReference type="NCBI Taxonomy" id="396598"/>
    <lineage>
        <taxon>Bacteria</taxon>
        <taxon>Pseudomonadati</taxon>
        <taxon>Pseudomonadota</taxon>
        <taxon>Betaproteobacteria</taxon>
        <taxon>Burkholderiales</taxon>
        <taxon>Burkholderiaceae</taxon>
        <taxon>Paraburkholderia</taxon>
    </lineage>
</organism>
<dbReference type="EMBL" id="ABLD01000005">
    <property type="protein sequence ID" value="EDT10880.1"/>
    <property type="molecule type" value="Genomic_DNA"/>
</dbReference>
<evidence type="ECO:0000313" key="3">
    <source>
        <dbReference type="Proteomes" id="UP000005045"/>
    </source>
</evidence>
<evidence type="ECO:0000256" key="1">
    <source>
        <dbReference type="SAM" id="MobiDB-lite"/>
    </source>
</evidence>
<evidence type="ECO:0000313" key="2">
    <source>
        <dbReference type="EMBL" id="EDT10880.1"/>
    </source>
</evidence>
<accession>B1FYN9</accession>